<evidence type="ECO:0000256" key="2">
    <source>
        <dbReference type="PROSITE-ProRule" id="PRU00192"/>
    </source>
</evidence>
<dbReference type="PROSITE" id="PS50002">
    <property type="entry name" value="SH3"/>
    <property type="match status" value="1"/>
</dbReference>
<proteinExistence type="predicted"/>
<dbReference type="InterPro" id="IPR001452">
    <property type="entry name" value="SH3_domain"/>
</dbReference>
<keyword evidence="1 2" id="KW-0728">SH3 domain</keyword>
<feature type="compositionally biased region" description="Polar residues" evidence="3">
    <location>
        <begin position="274"/>
        <end position="294"/>
    </location>
</feature>
<feature type="region of interest" description="Disordered" evidence="3">
    <location>
        <begin position="199"/>
        <end position="220"/>
    </location>
</feature>
<evidence type="ECO:0000256" key="3">
    <source>
        <dbReference type="SAM" id="MobiDB-lite"/>
    </source>
</evidence>
<feature type="domain" description="SH3" evidence="4">
    <location>
        <begin position="365"/>
        <end position="423"/>
    </location>
</feature>
<sequence length="423" mass="47475">MLEELNRAPPLPYIPPPDYTIKRNHPAAQRSSRTPQYSAIFQSDSKQFPAMRNKDDPGKPHRYVPPISPPRRRPPLMEAVSRIESYGKGDVNGEINDHRHHLPHGNNSTALQREQRNHEFGNKEERVKRMLQEQGVPVFPGLPQSSKGDQNLGPTKAYIKHLENHRKYDTLNSYRSCENCQLCRQMEQEMGYFSPANHEKHQHAHDYNQIPHHSKANAPQAPITSSRFFEPLVEEEPTIDADNIQTSSTEKDRRMSKKSDIFQRPMTGPHRSITDSQYTAEPLTSPSSARSSNPDRMLPVITPNWTPMSERKVAPAGHSSPVMMRANTILSKSLHNVSATGSANITKPTIGLVPTAAASALSVVVGPQVVRAKKSRKAKTPQELSMCSGEILKVLESGPNWVRCLNRQGQSGWVPRKDTQPCN</sequence>
<dbReference type="Pfam" id="PF07653">
    <property type="entry name" value="SH3_2"/>
    <property type="match status" value="1"/>
</dbReference>
<comment type="caution">
    <text evidence="5">The sequence shown here is derived from an EMBL/GenBank/DDBJ whole genome shotgun (WGS) entry which is preliminary data.</text>
</comment>
<dbReference type="AlphaFoldDB" id="A0AAD4NFC4"/>
<feature type="region of interest" description="Disordered" evidence="3">
    <location>
        <begin position="233"/>
        <end position="296"/>
    </location>
</feature>
<reference evidence="5" key="1">
    <citation type="submission" date="2022-01" db="EMBL/GenBank/DDBJ databases">
        <title>Genome Sequence Resource for Two Populations of Ditylenchus destructor, the Migratory Endoparasitic Phytonematode.</title>
        <authorList>
            <person name="Zhang H."/>
            <person name="Lin R."/>
            <person name="Xie B."/>
        </authorList>
    </citation>
    <scope>NUCLEOTIDE SEQUENCE</scope>
    <source>
        <strain evidence="5">BazhouSP</strain>
    </source>
</reference>
<evidence type="ECO:0000259" key="4">
    <source>
        <dbReference type="PROSITE" id="PS50002"/>
    </source>
</evidence>
<keyword evidence="6" id="KW-1185">Reference proteome</keyword>
<organism evidence="5 6">
    <name type="scientific">Ditylenchus destructor</name>
    <dbReference type="NCBI Taxonomy" id="166010"/>
    <lineage>
        <taxon>Eukaryota</taxon>
        <taxon>Metazoa</taxon>
        <taxon>Ecdysozoa</taxon>
        <taxon>Nematoda</taxon>
        <taxon>Chromadorea</taxon>
        <taxon>Rhabditida</taxon>
        <taxon>Tylenchina</taxon>
        <taxon>Tylenchomorpha</taxon>
        <taxon>Sphaerularioidea</taxon>
        <taxon>Anguinidae</taxon>
        <taxon>Anguininae</taxon>
        <taxon>Ditylenchus</taxon>
    </lineage>
</organism>
<dbReference type="InterPro" id="IPR036028">
    <property type="entry name" value="SH3-like_dom_sf"/>
</dbReference>
<name>A0AAD4NFC4_9BILA</name>
<feature type="compositionally biased region" description="Basic and acidic residues" evidence="3">
    <location>
        <begin position="249"/>
        <end position="261"/>
    </location>
</feature>
<dbReference type="Proteomes" id="UP001201812">
    <property type="component" value="Unassembled WGS sequence"/>
</dbReference>
<dbReference type="EMBL" id="JAKKPZ010000003">
    <property type="protein sequence ID" value="KAI1723388.1"/>
    <property type="molecule type" value="Genomic_DNA"/>
</dbReference>
<evidence type="ECO:0000313" key="6">
    <source>
        <dbReference type="Proteomes" id="UP001201812"/>
    </source>
</evidence>
<gene>
    <name evidence="5" type="ORF">DdX_03546</name>
</gene>
<evidence type="ECO:0000313" key="5">
    <source>
        <dbReference type="EMBL" id="KAI1723388.1"/>
    </source>
</evidence>
<feature type="compositionally biased region" description="Pro residues" evidence="3">
    <location>
        <begin position="9"/>
        <end position="18"/>
    </location>
</feature>
<feature type="compositionally biased region" description="Polar residues" evidence="3">
    <location>
        <begin position="29"/>
        <end position="46"/>
    </location>
</feature>
<evidence type="ECO:0000256" key="1">
    <source>
        <dbReference type="ARBA" id="ARBA00022443"/>
    </source>
</evidence>
<accession>A0AAD4NFC4</accession>
<dbReference type="SMART" id="SM00326">
    <property type="entry name" value="SH3"/>
    <property type="match status" value="1"/>
</dbReference>
<dbReference type="SUPFAM" id="SSF50044">
    <property type="entry name" value="SH3-domain"/>
    <property type="match status" value="1"/>
</dbReference>
<protein>
    <submittedName>
        <fullName evidence="5">SH3 domain-containing protein</fullName>
    </submittedName>
</protein>
<dbReference type="Gene3D" id="2.30.30.40">
    <property type="entry name" value="SH3 Domains"/>
    <property type="match status" value="1"/>
</dbReference>
<feature type="region of interest" description="Disordered" evidence="3">
    <location>
        <begin position="1"/>
        <end position="74"/>
    </location>
</feature>